<sequence length="388" mass="44148">MAYTNSVDSGLKTRTNTLFNIDDPGHFVKSALLPDPWSICIHPRGWIYFRNASLKVVTDHDVRDETTLELVERAAMDFPIGALAEGMEVHLCHMHMMRDDLPAHEVPSNIFNLVVNHSSCVASYQIEDVLPENVPLLNAKLLNRVRRHYWNYVWNHPSHIPTPERAIRDATDALTMFWTDNLILGNQSTMPFSKAECEELSTILRDLHGNDHSTSKTMFLAWFLREVTSFRASESYGELTIKQTTSLKTQRESSLSARTLSPVSLLLIHAVINCFFFGIPHTYWAHIKATSEYRGRLADVQHKWEKYIERLVREYSHFLLISTVLLSATVGFLSIDNITEGARLAASVSALTSLASIIIGVFSVWRHQANTSRRHSVREGPFDSIQFL</sequence>
<reference evidence="2 3" key="1">
    <citation type="journal article" date="2019" name="Nat. Ecol. Evol.">
        <title>Megaphylogeny resolves global patterns of mushroom evolution.</title>
        <authorList>
            <person name="Varga T."/>
            <person name="Krizsan K."/>
            <person name="Foldi C."/>
            <person name="Dima B."/>
            <person name="Sanchez-Garcia M."/>
            <person name="Sanchez-Ramirez S."/>
            <person name="Szollosi G.J."/>
            <person name="Szarkandi J.G."/>
            <person name="Papp V."/>
            <person name="Albert L."/>
            <person name="Andreopoulos W."/>
            <person name="Angelini C."/>
            <person name="Antonin V."/>
            <person name="Barry K.W."/>
            <person name="Bougher N.L."/>
            <person name="Buchanan P."/>
            <person name="Buyck B."/>
            <person name="Bense V."/>
            <person name="Catcheside P."/>
            <person name="Chovatia M."/>
            <person name="Cooper J."/>
            <person name="Damon W."/>
            <person name="Desjardin D."/>
            <person name="Finy P."/>
            <person name="Geml J."/>
            <person name="Haridas S."/>
            <person name="Hughes K."/>
            <person name="Justo A."/>
            <person name="Karasinski D."/>
            <person name="Kautmanova I."/>
            <person name="Kiss B."/>
            <person name="Kocsube S."/>
            <person name="Kotiranta H."/>
            <person name="LaButti K.M."/>
            <person name="Lechner B.E."/>
            <person name="Liimatainen K."/>
            <person name="Lipzen A."/>
            <person name="Lukacs Z."/>
            <person name="Mihaltcheva S."/>
            <person name="Morgado L.N."/>
            <person name="Niskanen T."/>
            <person name="Noordeloos M.E."/>
            <person name="Ohm R.A."/>
            <person name="Ortiz-Santana B."/>
            <person name="Ovrebo C."/>
            <person name="Racz N."/>
            <person name="Riley R."/>
            <person name="Savchenko A."/>
            <person name="Shiryaev A."/>
            <person name="Soop K."/>
            <person name="Spirin V."/>
            <person name="Szebenyi C."/>
            <person name="Tomsovsky M."/>
            <person name="Tulloss R.E."/>
            <person name="Uehling J."/>
            <person name="Grigoriev I.V."/>
            <person name="Vagvolgyi C."/>
            <person name="Papp T."/>
            <person name="Martin F.M."/>
            <person name="Miettinen O."/>
            <person name="Hibbett D.S."/>
            <person name="Nagy L.G."/>
        </authorList>
    </citation>
    <scope>NUCLEOTIDE SEQUENCE [LARGE SCALE GENOMIC DNA]</scope>
    <source>
        <strain evidence="2 3">CBS 121175</strain>
    </source>
</reference>
<name>A0A5C3LBH5_COPMA</name>
<proteinExistence type="predicted"/>
<protein>
    <recommendedName>
        <fullName evidence="4">WW domain-containing protein</fullName>
    </recommendedName>
</protein>
<keyword evidence="1" id="KW-1133">Transmembrane helix</keyword>
<organism evidence="2 3">
    <name type="scientific">Coprinopsis marcescibilis</name>
    <name type="common">Agaric fungus</name>
    <name type="synonym">Psathyrella marcescibilis</name>
    <dbReference type="NCBI Taxonomy" id="230819"/>
    <lineage>
        <taxon>Eukaryota</taxon>
        <taxon>Fungi</taxon>
        <taxon>Dikarya</taxon>
        <taxon>Basidiomycota</taxon>
        <taxon>Agaricomycotina</taxon>
        <taxon>Agaricomycetes</taxon>
        <taxon>Agaricomycetidae</taxon>
        <taxon>Agaricales</taxon>
        <taxon>Agaricineae</taxon>
        <taxon>Psathyrellaceae</taxon>
        <taxon>Coprinopsis</taxon>
    </lineage>
</organism>
<keyword evidence="1" id="KW-0472">Membrane</keyword>
<keyword evidence="3" id="KW-1185">Reference proteome</keyword>
<evidence type="ECO:0000313" key="3">
    <source>
        <dbReference type="Proteomes" id="UP000307440"/>
    </source>
</evidence>
<evidence type="ECO:0008006" key="4">
    <source>
        <dbReference type="Google" id="ProtNLM"/>
    </source>
</evidence>
<dbReference type="EMBL" id="ML210150">
    <property type="protein sequence ID" value="TFK29356.1"/>
    <property type="molecule type" value="Genomic_DNA"/>
</dbReference>
<feature type="transmembrane region" description="Helical" evidence="1">
    <location>
        <begin position="341"/>
        <end position="365"/>
    </location>
</feature>
<dbReference type="AlphaFoldDB" id="A0A5C3LBH5"/>
<evidence type="ECO:0000256" key="1">
    <source>
        <dbReference type="SAM" id="Phobius"/>
    </source>
</evidence>
<feature type="transmembrane region" description="Helical" evidence="1">
    <location>
        <begin position="263"/>
        <end position="284"/>
    </location>
</feature>
<keyword evidence="1" id="KW-0812">Transmembrane</keyword>
<feature type="transmembrane region" description="Helical" evidence="1">
    <location>
        <begin position="315"/>
        <end position="335"/>
    </location>
</feature>
<accession>A0A5C3LBH5</accession>
<gene>
    <name evidence="2" type="ORF">FA15DRAFT_664296</name>
</gene>
<evidence type="ECO:0000313" key="2">
    <source>
        <dbReference type="EMBL" id="TFK29356.1"/>
    </source>
</evidence>
<dbReference type="OrthoDB" id="3208379at2759"/>
<dbReference type="Proteomes" id="UP000307440">
    <property type="component" value="Unassembled WGS sequence"/>
</dbReference>